<dbReference type="RefSeq" id="XP_038044113.1">
    <property type="nucleotide sequence ID" value="XM_038188185.1"/>
</dbReference>
<dbReference type="GO" id="GO:0007411">
    <property type="term" value="P:axon guidance"/>
    <property type="evidence" value="ECO:0007669"/>
    <property type="project" value="TreeGrafter"/>
</dbReference>
<dbReference type="Pfam" id="PF01403">
    <property type="entry name" value="Sema"/>
    <property type="match status" value="1"/>
</dbReference>
<evidence type="ECO:0000256" key="4">
    <source>
        <dbReference type="ARBA" id="ARBA00022525"/>
    </source>
</evidence>
<evidence type="ECO:0000256" key="11">
    <source>
        <dbReference type="ARBA" id="ARBA00023136"/>
    </source>
</evidence>
<keyword evidence="10 17" id="KW-1133">Transmembrane helix</keyword>
<dbReference type="InterPro" id="IPR027231">
    <property type="entry name" value="Semaphorin"/>
</dbReference>
<name>A0A913YX48_PATMI</name>
<dbReference type="Gene3D" id="3.30.1680.10">
    <property type="entry name" value="ligand-binding face of the semaphorins, domain 2"/>
    <property type="match status" value="1"/>
</dbReference>
<dbReference type="PANTHER" id="PTHR11036:SF79">
    <property type="entry name" value="SEMAPHORIN 5C, ISOFORM A"/>
    <property type="match status" value="1"/>
</dbReference>
<dbReference type="Pfam" id="PF00090">
    <property type="entry name" value="TSP_1"/>
    <property type="match status" value="3"/>
</dbReference>
<keyword evidence="5 17" id="KW-0812">Transmembrane</keyword>
<dbReference type="InterPro" id="IPR016201">
    <property type="entry name" value="PSI"/>
</dbReference>
<evidence type="ECO:0000256" key="5">
    <source>
        <dbReference type="ARBA" id="ARBA00022692"/>
    </source>
</evidence>
<organism evidence="20 21">
    <name type="scientific">Patiria miniata</name>
    <name type="common">Bat star</name>
    <name type="synonym">Asterina miniata</name>
    <dbReference type="NCBI Taxonomy" id="46514"/>
    <lineage>
        <taxon>Eukaryota</taxon>
        <taxon>Metazoa</taxon>
        <taxon>Echinodermata</taxon>
        <taxon>Eleutherozoa</taxon>
        <taxon>Asterozoa</taxon>
        <taxon>Asteroidea</taxon>
        <taxon>Valvatacea</taxon>
        <taxon>Valvatida</taxon>
        <taxon>Asterinidae</taxon>
        <taxon>Patiria</taxon>
    </lineage>
</organism>
<keyword evidence="11 17" id="KW-0472">Membrane</keyword>
<keyword evidence="8" id="KW-0221">Differentiation</keyword>
<keyword evidence="21" id="KW-1185">Reference proteome</keyword>
<dbReference type="Pfam" id="PF23260">
    <property type="entry name" value="TSP1_2"/>
    <property type="match status" value="1"/>
</dbReference>
<evidence type="ECO:0000256" key="3">
    <source>
        <dbReference type="ARBA" id="ARBA00022473"/>
    </source>
</evidence>
<dbReference type="Pfam" id="PF01437">
    <property type="entry name" value="PSI"/>
    <property type="match status" value="1"/>
</dbReference>
<dbReference type="FunFam" id="2.20.100.10:FF:000021">
    <property type="entry name" value="semaphorin-5B isoform X1"/>
    <property type="match status" value="1"/>
</dbReference>
<evidence type="ECO:0000256" key="16">
    <source>
        <dbReference type="SAM" id="MobiDB-lite"/>
    </source>
</evidence>
<keyword evidence="6 18" id="KW-0732">Signal</keyword>
<evidence type="ECO:0000256" key="12">
    <source>
        <dbReference type="ARBA" id="ARBA00023157"/>
    </source>
</evidence>
<dbReference type="OMA" id="ERYCRND"/>
<feature type="domain" description="Sema" evidence="19">
    <location>
        <begin position="29"/>
        <end position="473"/>
    </location>
</feature>
<feature type="signal peptide" evidence="18">
    <location>
        <begin position="1"/>
        <end position="18"/>
    </location>
</feature>
<dbReference type="SMART" id="SM00209">
    <property type="entry name" value="TSP1"/>
    <property type="match status" value="5"/>
</dbReference>
<keyword evidence="7" id="KW-0677">Repeat</keyword>
<keyword evidence="3" id="KW-0217">Developmental protein</keyword>
<dbReference type="InterPro" id="IPR036352">
    <property type="entry name" value="Semap_dom_sf"/>
</dbReference>
<dbReference type="Proteomes" id="UP000887568">
    <property type="component" value="Unplaced"/>
</dbReference>
<dbReference type="GO" id="GO:0045499">
    <property type="term" value="F:chemorepellent activity"/>
    <property type="evidence" value="ECO:0007669"/>
    <property type="project" value="TreeGrafter"/>
</dbReference>
<dbReference type="FunFam" id="2.130.10.10:FF:000369">
    <property type="entry name" value="semaphorin-2A isoform X1"/>
    <property type="match status" value="1"/>
</dbReference>
<dbReference type="InterPro" id="IPR002165">
    <property type="entry name" value="Plexin_repeat"/>
</dbReference>
<dbReference type="SUPFAM" id="SSF82895">
    <property type="entry name" value="TSP-1 type 1 repeat"/>
    <property type="match status" value="4"/>
</dbReference>
<dbReference type="OrthoDB" id="9988752at2759"/>
<dbReference type="Gene3D" id="2.20.100.10">
    <property type="entry name" value="Thrombospondin type-1 (TSP1) repeat"/>
    <property type="match status" value="4"/>
</dbReference>
<dbReference type="SMART" id="SM00423">
    <property type="entry name" value="PSI"/>
    <property type="match status" value="1"/>
</dbReference>
<dbReference type="PANTHER" id="PTHR11036">
    <property type="entry name" value="SEMAPHORIN"/>
    <property type="match status" value="1"/>
</dbReference>
<dbReference type="GO" id="GO:0030215">
    <property type="term" value="F:semaphorin receptor binding"/>
    <property type="evidence" value="ECO:0007669"/>
    <property type="project" value="InterPro"/>
</dbReference>
<dbReference type="GO" id="GO:0071526">
    <property type="term" value="P:semaphorin-plexin signaling pathway"/>
    <property type="evidence" value="ECO:0007669"/>
    <property type="project" value="TreeGrafter"/>
</dbReference>
<evidence type="ECO:0000256" key="18">
    <source>
        <dbReference type="SAM" id="SignalP"/>
    </source>
</evidence>
<dbReference type="Gene3D" id="2.130.10.10">
    <property type="entry name" value="YVTN repeat-like/Quinoprotein amine dehydrogenase"/>
    <property type="match status" value="1"/>
</dbReference>
<keyword evidence="13" id="KW-0325">Glycoprotein</keyword>
<proteinExistence type="predicted"/>
<comment type="subcellular location">
    <subcellularLocation>
        <location evidence="1">Membrane</location>
        <topology evidence="1">Single-pass membrane protein</topology>
    </subcellularLocation>
    <subcellularLocation>
        <location evidence="2">Secreted</location>
    </subcellularLocation>
</comment>
<keyword evidence="4" id="KW-0964">Secreted</keyword>
<keyword evidence="9" id="KW-0524">Neurogenesis</keyword>
<evidence type="ECO:0000256" key="8">
    <source>
        <dbReference type="ARBA" id="ARBA00022782"/>
    </source>
</evidence>
<dbReference type="EnsemblMetazoa" id="XM_038188185.1">
    <property type="protein sequence ID" value="XP_038044113.1"/>
    <property type="gene ID" value="LOC119718773"/>
</dbReference>
<evidence type="ECO:0000259" key="19">
    <source>
        <dbReference type="PROSITE" id="PS51004"/>
    </source>
</evidence>
<feature type="transmembrane region" description="Helical" evidence="17">
    <location>
        <begin position="941"/>
        <end position="964"/>
    </location>
</feature>
<dbReference type="SMART" id="SM00630">
    <property type="entry name" value="Sema"/>
    <property type="match status" value="1"/>
</dbReference>
<evidence type="ECO:0000313" key="20">
    <source>
        <dbReference type="EnsemblMetazoa" id="XP_038044113.1"/>
    </source>
</evidence>
<dbReference type="PROSITE" id="PS50092">
    <property type="entry name" value="TSP1"/>
    <property type="match status" value="5"/>
</dbReference>
<evidence type="ECO:0000256" key="7">
    <source>
        <dbReference type="ARBA" id="ARBA00022737"/>
    </source>
</evidence>
<feature type="region of interest" description="Disordered" evidence="16">
    <location>
        <begin position="976"/>
        <end position="998"/>
    </location>
</feature>
<dbReference type="GO" id="GO:0005886">
    <property type="term" value="C:plasma membrane"/>
    <property type="evidence" value="ECO:0007669"/>
    <property type="project" value="TreeGrafter"/>
</dbReference>
<evidence type="ECO:0000256" key="2">
    <source>
        <dbReference type="ARBA" id="ARBA00004613"/>
    </source>
</evidence>
<evidence type="ECO:0000256" key="17">
    <source>
        <dbReference type="SAM" id="Phobius"/>
    </source>
</evidence>
<evidence type="ECO:0000256" key="1">
    <source>
        <dbReference type="ARBA" id="ARBA00004167"/>
    </source>
</evidence>
<dbReference type="SUPFAM" id="SSF101912">
    <property type="entry name" value="Sema domain"/>
    <property type="match status" value="1"/>
</dbReference>
<evidence type="ECO:0000256" key="10">
    <source>
        <dbReference type="ARBA" id="ARBA00022989"/>
    </source>
</evidence>
<dbReference type="PROSITE" id="PS51004">
    <property type="entry name" value="SEMA"/>
    <property type="match status" value="1"/>
</dbReference>
<dbReference type="GO" id="GO:0030335">
    <property type="term" value="P:positive regulation of cell migration"/>
    <property type="evidence" value="ECO:0007669"/>
    <property type="project" value="TreeGrafter"/>
</dbReference>
<keyword evidence="12" id="KW-1015">Disulfide bond</keyword>
<reference evidence="20" key="1">
    <citation type="submission" date="2022-11" db="UniProtKB">
        <authorList>
            <consortium name="EnsemblMetazoa"/>
        </authorList>
    </citation>
    <scope>IDENTIFICATION</scope>
</reference>
<evidence type="ECO:0000256" key="13">
    <source>
        <dbReference type="ARBA" id="ARBA00023180"/>
    </source>
</evidence>
<feature type="chain" id="PRO_5038008296" description="Semaphorin-2A" evidence="18">
    <location>
        <begin position="19"/>
        <end position="1016"/>
    </location>
</feature>
<dbReference type="AlphaFoldDB" id="A0A913YX48"/>
<dbReference type="FunFam" id="2.20.100.10:FF:000007">
    <property type="entry name" value="Thrombospondin 1"/>
    <property type="match status" value="1"/>
</dbReference>
<dbReference type="GO" id="GO:0005576">
    <property type="term" value="C:extracellular region"/>
    <property type="evidence" value="ECO:0007669"/>
    <property type="project" value="UniProtKB-SubCell"/>
</dbReference>
<dbReference type="InterPro" id="IPR000884">
    <property type="entry name" value="TSP1_rpt"/>
</dbReference>
<dbReference type="PRINTS" id="PR01705">
    <property type="entry name" value="TSP1REPEAT"/>
</dbReference>
<evidence type="ECO:0000256" key="14">
    <source>
        <dbReference type="ARBA" id="ARBA00074148"/>
    </source>
</evidence>
<dbReference type="InterPro" id="IPR001627">
    <property type="entry name" value="Semap_dom"/>
</dbReference>
<evidence type="ECO:0000313" key="21">
    <source>
        <dbReference type="Proteomes" id="UP000887568"/>
    </source>
</evidence>
<dbReference type="SUPFAM" id="SSF103575">
    <property type="entry name" value="Plexin repeat"/>
    <property type="match status" value="1"/>
</dbReference>
<protein>
    <recommendedName>
        <fullName evidence="14">Semaphorin-2A</fullName>
    </recommendedName>
</protein>
<dbReference type="InterPro" id="IPR057563">
    <property type="entry name" value="Sema5A/B-like_TSP-1"/>
</dbReference>
<dbReference type="GeneID" id="119718773"/>
<evidence type="ECO:0000256" key="15">
    <source>
        <dbReference type="PROSITE-ProRule" id="PRU00352"/>
    </source>
</evidence>
<evidence type="ECO:0000256" key="9">
    <source>
        <dbReference type="ARBA" id="ARBA00022902"/>
    </source>
</evidence>
<comment type="caution">
    <text evidence="15">Lacks conserved residue(s) required for the propagation of feature annotation.</text>
</comment>
<sequence length="1016" mass="114192">MAAKLAFLGLFVVAVVSAMDHDSCFQPVTRIIKHQELLKSNLHVFSVEGITDYSQLVVDKRSHELLVGARDLLVRLNLDDLSIIESTEWRPRMQDIDRCQRKGESLEKCCNYIRVLLLQGERVFACGTNAFSPTCTWRQKSNLTLVEESVTGIARCPYDPSSNTTALFTQDGDLYSATVMDFTARDPVLYRTLGSSRPLRTAQLNSKWLNEPNFISSYEIGPWVYFFFRERAVEFSNCGKVVYSRVARVCKNDSGGQFLLEDNWTTFMKARITCTIPGEYPFHFNELQSTFYEESTQTIYGVFTTPSGVAHASAVCAFSLAHIEASFQGPFKYQQNSRSAWTNQINSNPHFNCNMQQSRNLQDAQKYQLMAGEVVPSNRVPLFVSKPQKPQLDRIVVDIVEGKYETYHVMFLGTEDGKITKVVRLPGTDTSCEIEILCVTPNRQCQPLKRIELHSEMGALYVGMSFGVVMVSVQRCHMYTTMKECVEARDPYCGWNTQTDACTTRPQDKDTLDLWIQEITACPVVNRAVDGDYGSWSDWFPCHDPTGDSKCQCRRRVCDTPAPKCGGLPCQGESIQVSNCSGTAVVVRNSGSWSEWSAWSVCSAKCNGGIQTRSRHCLGGSVCMGTPEESRECNKQLCRETRKTTRWTPWMIQNATQDSFLLKRYRFLCKAPVIDRSLLRIGRMKVEYQLCPYLSKTCWPTGGEESEVEQLNRLIGSFGGWTVWSPWLPCSVTCGSGGTQQRHRSCFPGNTQCTGESYQHQSCSGYTECPVDGGWSCWSEWSDCSESCGEGLHQRTRTCTNPIPAHGGRECEGPETVTEMCSVSECPDFDSLMLLAGSSGEQSSVPSSSRMYHMSGWKDWSRWTQCTKPNQLHRHRSRRCLVDEPTAGQCIGCIKELKLCDSPEKEPFPYAIPEVQRLQSQPELACSQQSAQPGAGVSPTLILIIALCSALIGAVSSVGVYRSWLKGCQAKKRRSSDNRDQFSDRFSDNDDDDYDCQHPSAFRHYKTEIRSNPIPS</sequence>
<evidence type="ECO:0000256" key="6">
    <source>
        <dbReference type="ARBA" id="ARBA00022729"/>
    </source>
</evidence>
<accession>A0A913YX48</accession>
<dbReference type="InterPro" id="IPR015943">
    <property type="entry name" value="WD40/YVTN_repeat-like_dom_sf"/>
</dbReference>
<dbReference type="InterPro" id="IPR036383">
    <property type="entry name" value="TSP1_rpt_sf"/>
</dbReference>
<feature type="compositionally biased region" description="Basic and acidic residues" evidence="16">
    <location>
        <begin position="976"/>
        <end position="988"/>
    </location>
</feature>